<evidence type="ECO:0000256" key="2">
    <source>
        <dbReference type="SAM" id="MobiDB-lite"/>
    </source>
</evidence>
<feature type="coiled-coil region" evidence="1">
    <location>
        <begin position="66"/>
        <end position="128"/>
    </location>
</feature>
<dbReference type="EMBL" id="CP081869">
    <property type="protein sequence ID" value="QZN98680.1"/>
    <property type="molecule type" value="Genomic_DNA"/>
</dbReference>
<organism evidence="4 5">
    <name type="scientific">Chenggangzhangella methanolivorans</name>
    <dbReference type="NCBI Taxonomy" id="1437009"/>
    <lineage>
        <taxon>Bacteria</taxon>
        <taxon>Pseudomonadati</taxon>
        <taxon>Pseudomonadota</taxon>
        <taxon>Alphaproteobacteria</taxon>
        <taxon>Hyphomicrobiales</taxon>
        <taxon>Methylopilaceae</taxon>
        <taxon>Chenggangzhangella</taxon>
    </lineage>
</organism>
<name>A0A9E6UL95_9HYPH</name>
<dbReference type="Gene3D" id="1.20.5.340">
    <property type="match status" value="1"/>
</dbReference>
<proteinExistence type="predicted"/>
<reference evidence="4" key="1">
    <citation type="submission" date="2021-08" db="EMBL/GenBank/DDBJ databases">
        <authorList>
            <person name="Zhang H."/>
            <person name="Xu M."/>
            <person name="Yu Z."/>
            <person name="Yang L."/>
            <person name="Cai Y."/>
        </authorList>
    </citation>
    <scope>NUCLEOTIDE SEQUENCE</scope>
    <source>
        <strain evidence="4">CHL1</strain>
    </source>
</reference>
<accession>A0A9E6UL95</accession>
<dbReference type="RefSeq" id="WP_261401626.1">
    <property type="nucleotide sequence ID" value="NZ_CP081869.1"/>
</dbReference>
<gene>
    <name evidence="4" type="ORF">K6K41_16890</name>
</gene>
<feature type="region of interest" description="Disordered" evidence="2">
    <location>
        <begin position="157"/>
        <end position="201"/>
    </location>
</feature>
<keyword evidence="1" id="KW-0175">Coiled coil</keyword>
<dbReference type="AlphaFoldDB" id="A0A9E6UL95"/>
<keyword evidence="3" id="KW-0472">Membrane</keyword>
<evidence type="ECO:0000256" key="1">
    <source>
        <dbReference type="SAM" id="Coils"/>
    </source>
</evidence>
<dbReference type="KEGG" id="cmet:K6K41_16890"/>
<protein>
    <submittedName>
        <fullName evidence="4">Uncharacterized protein</fullName>
    </submittedName>
</protein>
<keyword evidence="3" id="KW-0812">Transmembrane</keyword>
<evidence type="ECO:0000256" key="3">
    <source>
        <dbReference type="SAM" id="Phobius"/>
    </source>
</evidence>
<feature type="transmembrane region" description="Helical" evidence="3">
    <location>
        <begin position="40"/>
        <end position="62"/>
    </location>
</feature>
<dbReference type="Proteomes" id="UP000825701">
    <property type="component" value="Chromosome"/>
</dbReference>
<sequence>MSSISGKTASSSSWRDDARRSFDARLGSLRDVVRERRWPVVAAVVIVALSGAGVVANVGGAASDRADALEKSVAEREKRVEALDAERKRHEDRLAELQRKLNAKESEIAAGEERVAALETRRAGLERQVAELVGPVAPGATERVSNAEPAEIKAAFADAADMPPDETVEPSTARVDPPLPPRRSERLRASSRATADEFAPADETAAVDDAAPDERMAAGPVRVFIHVRSADPAARERAAAVAAELRRRGVSVAEIRGVRLPVRRDAVRFFYDQDRAAIRALQDAVRRASPSDFAPEVRDFRSYGSPPRRGTIELWLS</sequence>
<keyword evidence="3" id="KW-1133">Transmembrane helix</keyword>
<evidence type="ECO:0000313" key="5">
    <source>
        <dbReference type="Proteomes" id="UP000825701"/>
    </source>
</evidence>
<keyword evidence="5" id="KW-1185">Reference proteome</keyword>
<evidence type="ECO:0000313" key="4">
    <source>
        <dbReference type="EMBL" id="QZN98680.1"/>
    </source>
</evidence>
<dbReference type="SUPFAM" id="SSF57997">
    <property type="entry name" value="Tropomyosin"/>
    <property type="match status" value="1"/>
</dbReference>